<keyword evidence="2" id="KW-1185">Reference proteome</keyword>
<dbReference type="Gramene" id="OB02G23980.1">
    <property type="protein sequence ID" value="OB02G23980.1"/>
    <property type="gene ID" value="OB02G23980"/>
</dbReference>
<dbReference type="EnsemblPlants" id="OB02G23980.1">
    <property type="protein sequence ID" value="OB02G23980.1"/>
    <property type="gene ID" value="OB02G23980"/>
</dbReference>
<name>J3LCN1_ORYBR</name>
<evidence type="ECO:0000313" key="2">
    <source>
        <dbReference type="Proteomes" id="UP000006038"/>
    </source>
</evidence>
<organism evidence="1">
    <name type="scientific">Oryza brachyantha</name>
    <name type="common">malo sina</name>
    <dbReference type="NCBI Taxonomy" id="4533"/>
    <lineage>
        <taxon>Eukaryota</taxon>
        <taxon>Viridiplantae</taxon>
        <taxon>Streptophyta</taxon>
        <taxon>Embryophyta</taxon>
        <taxon>Tracheophyta</taxon>
        <taxon>Spermatophyta</taxon>
        <taxon>Magnoliopsida</taxon>
        <taxon>Liliopsida</taxon>
        <taxon>Poales</taxon>
        <taxon>Poaceae</taxon>
        <taxon>BOP clade</taxon>
        <taxon>Oryzoideae</taxon>
        <taxon>Oryzeae</taxon>
        <taxon>Oryzinae</taxon>
        <taxon>Oryza</taxon>
    </lineage>
</organism>
<dbReference type="Proteomes" id="UP000006038">
    <property type="component" value="Unassembled WGS sequence"/>
</dbReference>
<reference evidence="1" key="1">
    <citation type="submission" date="2013-04" db="UniProtKB">
        <authorList>
            <consortium name="EnsemblPlants"/>
        </authorList>
    </citation>
    <scope>IDENTIFICATION</scope>
</reference>
<sequence length="129" mass="13907">MEVTSFLGRCTLLHSSGHRGGGGGASGWGCSRRCHHLPEPHRRHHPGAMDARSGHPGVVDARSGHPGPVAITWPRAANPRSGHPMVAGYMRYVPVVLSSMVSEEEGRKGEGMKRRGEWRLNGEDMVVGL</sequence>
<dbReference type="HOGENOM" id="CLU_1952114_0_0_1"/>
<proteinExistence type="predicted"/>
<evidence type="ECO:0000313" key="1">
    <source>
        <dbReference type="EnsemblPlants" id="OB02G23980.1"/>
    </source>
</evidence>
<dbReference type="AlphaFoldDB" id="J3LCN1"/>
<protein>
    <submittedName>
        <fullName evidence="1">Uncharacterized protein</fullName>
    </submittedName>
</protein>
<accession>J3LCN1</accession>